<dbReference type="SUPFAM" id="SSF49464">
    <property type="entry name" value="Carboxypeptidase regulatory domain-like"/>
    <property type="match status" value="1"/>
</dbReference>
<dbReference type="InterPro" id="IPR041700">
    <property type="entry name" value="OMP_b-brl_3"/>
</dbReference>
<evidence type="ECO:0000256" key="1">
    <source>
        <dbReference type="SAM" id="SignalP"/>
    </source>
</evidence>
<dbReference type="Pfam" id="PF14905">
    <property type="entry name" value="OMP_b-brl_3"/>
    <property type="match status" value="2"/>
</dbReference>
<gene>
    <name evidence="3" type="ORF">EOD41_19520</name>
</gene>
<dbReference type="AlphaFoldDB" id="A0A3S2VK19"/>
<name>A0A3S2VK19_9SPHI</name>
<dbReference type="RefSeq" id="WP_127708175.1">
    <property type="nucleotide sequence ID" value="NZ_SACK01000013.1"/>
</dbReference>
<evidence type="ECO:0000313" key="3">
    <source>
        <dbReference type="EMBL" id="RVT97197.1"/>
    </source>
</evidence>
<feature type="domain" description="Outer membrane protein beta-barrel" evidence="2">
    <location>
        <begin position="443"/>
        <end position="740"/>
    </location>
</feature>
<dbReference type="Pfam" id="PF13715">
    <property type="entry name" value="CarbopepD_reg_2"/>
    <property type="match status" value="1"/>
</dbReference>
<dbReference type="EMBL" id="SACK01000013">
    <property type="protein sequence ID" value="RVT97197.1"/>
    <property type="molecule type" value="Genomic_DNA"/>
</dbReference>
<comment type="caution">
    <text evidence="3">The sequence shown here is derived from an EMBL/GenBank/DDBJ whole genome shotgun (WGS) entry which is preliminary data.</text>
</comment>
<feature type="chain" id="PRO_5018550468" evidence="1">
    <location>
        <begin position="19"/>
        <end position="906"/>
    </location>
</feature>
<dbReference type="Proteomes" id="UP000282759">
    <property type="component" value="Unassembled WGS sequence"/>
</dbReference>
<dbReference type="Gene3D" id="2.60.40.1120">
    <property type="entry name" value="Carboxypeptidase-like, regulatory domain"/>
    <property type="match status" value="1"/>
</dbReference>
<proteinExistence type="predicted"/>
<organism evidence="3 4">
    <name type="scientific">Mucilaginibacter limnophilus</name>
    <dbReference type="NCBI Taxonomy" id="1932778"/>
    <lineage>
        <taxon>Bacteria</taxon>
        <taxon>Pseudomonadati</taxon>
        <taxon>Bacteroidota</taxon>
        <taxon>Sphingobacteriia</taxon>
        <taxon>Sphingobacteriales</taxon>
        <taxon>Sphingobacteriaceae</taxon>
        <taxon>Mucilaginibacter</taxon>
    </lineage>
</organism>
<dbReference type="OrthoDB" id="1086219at2"/>
<dbReference type="SUPFAM" id="SSF56935">
    <property type="entry name" value="Porins"/>
    <property type="match status" value="1"/>
</dbReference>
<protein>
    <submittedName>
        <fullName evidence="3">TonB-dependent receptor</fullName>
    </submittedName>
</protein>
<feature type="domain" description="Outer membrane protein beta-barrel" evidence="2">
    <location>
        <begin position="760"/>
        <end position="897"/>
    </location>
</feature>
<evidence type="ECO:0000313" key="4">
    <source>
        <dbReference type="Proteomes" id="UP000282759"/>
    </source>
</evidence>
<accession>A0A3S2VK19</accession>
<reference evidence="3 4" key="1">
    <citation type="submission" date="2019-01" db="EMBL/GenBank/DDBJ databases">
        <authorList>
            <person name="Chen W.-M."/>
        </authorList>
    </citation>
    <scope>NUCLEOTIDE SEQUENCE [LARGE SCALE GENOMIC DNA]</scope>
    <source>
        <strain evidence="3 4">YBJ-36</strain>
    </source>
</reference>
<sequence length="906" mass="103090">MSKILLFMLLLVSIASQAQKHASIAGRVLDSLENEPLEFATVAVVNLQDSSIQTYTVTDKNGMFKLHRLPTGNQLKIVITYIGHNNFRKTINLFAGQELNLGRIYLSSKLLNEVVIKADSPPVVIRKDTIEFSAEAFKTRPNAVVEELLKKLPGTQVDRDGNITVNGKSVRKMTVDGKDFFGNDPRVASRNLDADLIDKVQVYDDREFDPDHLIEASKVNKIINLKLKKAVKKSVFGKVYSGLGSRDRFESGGLINMFRDTLQVSVIGLTNNLNRFAFSQNDLYTMGGFDRSGGNPLYDGTLSVGGGSRGIERVISSGFNINNDYGQKLKMNLMYFYGNTQNTNEIAIRTQQFLNDTTLLITSANRNVQTQNKHNLSGTIKWVPDTVNNFQYSPRLVITRNNSKSDNRGKRSNNLVLMLNESTNMNSENNTQNEFQHSFNYYRKLKKKGQTINISHSLNISPYSNQQYNNNILMLYNGMPQGDTVTTDLFIKRVTRNGSGNVDINYRYPFNKKLTGSINLKGNYDRLEETVLAYNKSAETGAYDELIETQSNQLKRNAWSRRINPGITYQFTKNLSVVFNLSALWQNIHNEFKNNIADVNQEFFNILPSVKVSGRDFSVSYDVSINQPNISDLQPVSIVYNPLYTFTGNPLLQPTRYHTANAQYFVYKYQSQISVNAYFNGTIEENAIVRKRIIDPKGAETATPINTNGQYKAQLGMAFGKRFKKTKNWQINLQIGLNTNFDRSFFLLNLDRGWQDRYFGGLNQRLSINWKDKVDLNSSYNFIQSLTKYKNAGYNNVNTANHNFNTALRFYFPKKVIWECDYSYSYNSQLAAGFRKSNNLLSAAVSVQMLKKDRGQLKLSVYDLLDQNISAYRYASGNSISDVQNTILKQYFLLTFQFKFNKTTTK</sequence>
<evidence type="ECO:0000259" key="2">
    <source>
        <dbReference type="Pfam" id="PF14905"/>
    </source>
</evidence>
<keyword evidence="4" id="KW-1185">Reference proteome</keyword>
<keyword evidence="1" id="KW-0732">Signal</keyword>
<dbReference type="InterPro" id="IPR008969">
    <property type="entry name" value="CarboxyPept-like_regulatory"/>
</dbReference>
<feature type="signal peptide" evidence="1">
    <location>
        <begin position="1"/>
        <end position="18"/>
    </location>
</feature>
<keyword evidence="3" id="KW-0675">Receptor</keyword>